<organism evidence="1 2">
    <name type="scientific">Aquicoccus porphyridii</name>
    <dbReference type="NCBI Taxonomy" id="1852029"/>
    <lineage>
        <taxon>Bacteria</taxon>
        <taxon>Pseudomonadati</taxon>
        <taxon>Pseudomonadota</taxon>
        <taxon>Alphaproteobacteria</taxon>
        <taxon>Rhodobacterales</taxon>
        <taxon>Paracoccaceae</taxon>
        <taxon>Aquicoccus</taxon>
    </lineage>
</organism>
<dbReference type="GO" id="GO:0000272">
    <property type="term" value="P:polysaccharide catabolic process"/>
    <property type="evidence" value="ECO:0007669"/>
    <property type="project" value="InterPro"/>
</dbReference>
<protein>
    <recommendedName>
        <fullName evidence="3">Calcium-binding protein</fullName>
    </recommendedName>
</protein>
<dbReference type="InterPro" id="IPR036439">
    <property type="entry name" value="Dockerin_dom_sf"/>
</dbReference>
<accession>A0A5A9ZSG9</accession>
<dbReference type="EMBL" id="VINQ01000002">
    <property type="protein sequence ID" value="KAA0920248.1"/>
    <property type="molecule type" value="Genomic_DNA"/>
</dbReference>
<dbReference type="Pfam" id="PF00353">
    <property type="entry name" value="HemolysinCabind"/>
    <property type="match status" value="1"/>
</dbReference>
<evidence type="ECO:0000313" key="2">
    <source>
        <dbReference type="Proteomes" id="UP000325291"/>
    </source>
</evidence>
<dbReference type="Gene3D" id="1.10.1330.10">
    <property type="entry name" value="Dockerin domain"/>
    <property type="match status" value="1"/>
</dbReference>
<gene>
    <name evidence="1" type="ORF">FLO80_03780</name>
</gene>
<dbReference type="InterPro" id="IPR011049">
    <property type="entry name" value="Serralysin-like_metalloprot_C"/>
</dbReference>
<dbReference type="InterPro" id="IPR018511">
    <property type="entry name" value="Hemolysin-typ_Ca-bd_CS"/>
</dbReference>
<dbReference type="GO" id="GO:0005509">
    <property type="term" value="F:calcium ion binding"/>
    <property type="evidence" value="ECO:0007669"/>
    <property type="project" value="InterPro"/>
</dbReference>
<dbReference type="PROSITE" id="PS00330">
    <property type="entry name" value="HEMOLYSIN_CALCIUM"/>
    <property type="match status" value="2"/>
</dbReference>
<evidence type="ECO:0000313" key="1">
    <source>
        <dbReference type="EMBL" id="KAA0920248.1"/>
    </source>
</evidence>
<dbReference type="InterPro" id="IPR001343">
    <property type="entry name" value="Hemolysn_Ca-bd"/>
</dbReference>
<reference evidence="1 2" key="1">
    <citation type="submission" date="2019-07" db="EMBL/GenBank/DDBJ databases">
        <title>Aquicoccus porphyridii gen. nov., sp. nov., isolated from a small marine red alga, Porphyridium marinum.</title>
        <authorList>
            <person name="Liu L."/>
        </authorList>
    </citation>
    <scope>NUCLEOTIDE SEQUENCE [LARGE SCALE GENOMIC DNA]</scope>
    <source>
        <strain evidence="1 2">L1 8-17</strain>
    </source>
</reference>
<comment type="caution">
    <text evidence="1">The sequence shown here is derived from an EMBL/GenBank/DDBJ whole genome shotgun (WGS) entry which is preliminary data.</text>
</comment>
<proteinExistence type="predicted"/>
<evidence type="ECO:0008006" key="3">
    <source>
        <dbReference type="Google" id="ProtNLM"/>
    </source>
</evidence>
<keyword evidence="2" id="KW-1185">Reference proteome</keyword>
<dbReference type="RefSeq" id="WP_111363740.1">
    <property type="nucleotide sequence ID" value="NZ_VINQ01000002.1"/>
</dbReference>
<dbReference type="SUPFAM" id="SSF51120">
    <property type="entry name" value="beta-Roll"/>
    <property type="match status" value="1"/>
</dbReference>
<name>A0A5A9ZSG9_9RHOB</name>
<dbReference type="Gene3D" id="2.150.10.10">
    <property type="entry name" value="Serralysin-like metalloprotease, C-terminal"/>
    <property type="match status" value="1"/>
</dbReference>
<sequence>MTYRLFPTTPLVRPHDGEDGAFLEPAFAQLADGSVIAVSVHRFQPDPEAAYEHHLIAHRYAPDGTFAGTQVLSEDTSFPVNNRPAAVEALAGGGFAVAFRPGDSDNLELRSYDDAGVLTGSHLVTSPQRVTDTREITTYSGGGSNTLTALEDGGMALTFSGEHAGMLAQYSGAGANFTQVFDAAANPVSSVSQISPWVSWLSFQAHVPDSVYVYDSTDLPDGGYVVVLLAGENTPGGAEGAELTVAAQIFNADGTARGEAFAVATAENHDYAVPAVESLQDGSFVIAWPFAPDGEGGRALWQRFDPEGTPLGETVQVVGEASFALSSLRQEVTINPMQDGGFMVTGRSGDTWRLLQRHDAEGEPVGGLDDTLRAQDVDHFSRFPGGPIKVFDMGEAGWLELFRTAGWNRDGEEAVLMENGFSARMNAPDILGTPDAEMIAAGDTATALFGFAGDDMLSGGPGDDFLVGGAGDDLLQGGGGQDMAVFVGQRGEYDIARGPGGTVIVTDLREGEVTDDGTDTLQDIDLLQFSGRFGVAFDVVPVADLDIDIALTGVVADPDGGPLEGVALTFRAEGWPEAAMSSDAGGAFGFTLASGIAGRLDAVRDHDAASDPAITAFDALDVLRLALGMEASFGEASAMNFVAADIDQDGRVTASDALDVLRAAVGLESENVPRWLIFGADTDWDGLGLDRHDAAVETGIDLAAMASDHAVDMTGILLGNIQDYA</sequence>
<dbReference type="AlphaFoldDB" id="A0A5A9ZSG9"/>
<dbReference type="PRINTS" id="PR00313">
    <property type="entry name" value="CABNDNGRPT"/>
</dbReference>
<dbReference type="Proteomes" id="UP000325291">
    <property type="component" value="Unassembled WGS sequence"/>
</dbReference>